<keyword evidence="1" id="KW-0472">Membrane</keyword>
<dbReference type="AlphaFoldDB" id="A0A7Y9KRU9"/>
<name>A0A7Y9KRU9_9ACTN</name>
<evidence type="ECO:0000313" key="2">
    <source>
        <dbReference type="EMBL" id="NYE35173.1"/>
    </source>
</evidence>
<keyword evidence="1" id="KW-1133">Transmembrane helix</keyword>
<organism evidence="2 3">
    <name type="scientific">Nocardioides cavernae</name>
    <dbReference type="NCBI Taxonomy" id="1921566"/>
    <lineage>
        <taxon>Bacteria</taxon>
        <taxon>Bacillati</taxon>
        <taxon>Actinomycetota</taxon>
        <taxon>Actinomycetes</taxon>
        <taxon>Propionibacteriales</taxon>
        <taxon>Nocardioidaceae</taxon>
        <taxon>Nocardioides</taxon>
    </lineage>
</organism>
<feature type="transmembrane region" description="Helical" evidence="1">
    <location>
        <begin position="6"/>
        <end position="23"/>
    </location>
</feature>
<gene>
    <name evidence="2" type="ORF">F4692_000277</name>
</gene>
<protein>
    <submittedName>
        <fullName evidence="2">Lipid-A-disaccharide synthase-like uncharacterized protein</fullName>
    </submittedName>
</protein>
<accession>A0A7Y9KRU9</accession>
<evidence type="ECO:0000256" key="1">
    <source>
        <dbReference type="SAM" id="Phobius"/>
    </source>
</evidence>
<sequence length="40" mass="4315">MTVFSVLGVLGGIAVLLYVMTVLDPTTVRRGKASHRATRK</sequence>
<dbReference type="Proteomes" id="UP000549911">
    <property type="component" value="Unassembled WGS sequence"/>
</dbReference>
<reference evidence="2 3" key="2">
    <citation type="submission" date="2020-08" db="EMBL/GenBank/DDBJ databases">
        <title>The Agave Microbiome: Exploring the role of microbial communities in plant adaptations to desert environments.</title>
        <authorList>
            <person name="Partida-Martinez L.P."/>
        </authorList>
    </citation>
    <scope>NUCLEOTIDE SEQUENCE [LARGE SCALE GENOMIC DNA]</scope>
    <source>
        <strain evidence="2 3">AT2.17</strain>
    </source>
</reference>
<proteinExistence type="predicted"/>
<comment type="caution">
    <text evidence="2">The sequence shown here is derived from an EMBL/GenBank/DDBJ whole genome shotgun (WGS) entry which is preliminary data.</text>
</comment>
<dbReference type="RefSeq" id="WP_257029424.1">
    <property type="nucleotide sequence ID" value="NZ_JACCBW010000001.1"/>
</dbReference>
<keyword evidence="3" id="KW-1185">Reference proteome</keyword>
<evidence type="ECO:0000313" key="3">
    <source>
        <dbReference type="Proteomes" id="UP000549911"/>
    </source>
</evidence>
<reference evidence="2 3" key="1">
    <citation type="submission" date="2020-07" db="EMBL/GenBank/DDBJ databases">
        <authorList>
            <person name="Partida-Martinez L."/>
            <person name="Huntemann M."/>
            <person name="Clum A."/>
            <person name="Wang J."/>
            <person name="Palaniappan K."/>
            <person name="Ritter S."/>
            <person name="Chen I.-M."/>
            <person name="Stamatis D."/>
            <person name="Reddy T."/>
            <person name="O'Malley R."/>
            <person name="Daum C."/>
            <person name="Shapiro N."/>
            <person name="Ivanova N."/>
            <person name="Kyrpides N."/>
            <person name="Woyke T."/>
        </authorList>
    </citation>
    <scope>NUCLEOTIDE SEQUENCE [LARGE SCALE GENOMIC DNA]</scope>
    <source>
        <strain evidence="2 3">AT2.17</strain>
    </source>
</reference>
<dbReference type="EMBL" id="JACCBW010000001">
    <property type="protein sequence ID" value="NYE35173.1"/>
    <property type="molecule type" value="Genomic_DNA"/>
</dbReference>
<keyword evidence="1" id="KW-0812">Transmembrane</keyword>